<gene>
    <name evidence="1" type="ORF">PFISCL1PPCAC_5489</name>
</gene>
<protein>
    <submittedName>
        <fullName evidence="1">Uncharacterized protein</fullName>
    </submittedName>
</protein>
<sequence length="66" mass="7516">HLSSSPLPFPFFSPSLSSLVLTNHEQFLSSFDSHFQFDQIRSFVASLSSFLHRFFSFDPFLAVCPS</sequence>
<proteinExistence type="predicted"/>
<dbReference type="AlphaFoldDB" id="A0AAV5V3M8"/>
<comment type="caution">
    <text evidence="1">The sequence shown here is derived from an EMBL/GenBank/DDBJ whole genome shotgun (WGS) entry which is preliminary data.</text>
</comment>
<reference evidence="1" key="1">
    <citation type="submission" date="2023-10" db="EMBL/GenBank/DDBJ databases">
        <title>Genome assembly of Pristionchus species.</title>
        <authorList>
            <person name="Yoshida K."/>
            <person name="Sommer R.J."/>
        </authorList>
    </citation>
    <scope>NUCLEOTIDE SEQUENCE</scope>
    <source>
        <strain evidence="1">RS5133</strain>
    </source>
</reference>
<keyword evidence="2" id="KW-1185">Reference proteome</keyword>
<evidence type="ECO:0000313" key="1">
    <source>
        <dbReference type="EMBL" id="GMT14191.1"/>
    </source>
</evidence>
<accession>A0AAV5V3M8</accession>
<feature type="non-terminal residue" evidence="1">
    <location>
        <position position="1"/>
    </location>
</feature>
<name>A0AAV5V3M8_9BILA</name>
<dbReference type="Proteomes" id="UP001432322">
    <property type="component" value="Unassembled WGS sequence"/>
</dbReference>
<organism evidence="1 2">
    <name type="scientific">Pristionchus fissidentatus</name>
    <dbReference type="NCBI Taxonomy" id="1538716"/>
    <lineage>
        <taxon>Eukaryota</taxon>
        <taxon>Metazoa</taxon>
        <taxon>Ecdysozoa</taxon>
        <taxon>Nematoda</taxon>
        <taxon>Chromadorea</taxon>
        <taxon>Rhabditida</taxon>
        <taxon>Rhabditina</taxon>
        <taxon>Diplogasteromorpha</taxon>
        <taxon>Diplogasteroidea</taxon>
        <taxon>Neodiplogasteridae</taxon>
        <taxon>Pristionchus</taxon>
    </lineage>
</organism>
<feature type="non-terminal residue" evidence="1">
    <location>
        <position position="66"/>
    </location>
</feature>
<evidence type="ECO:0000313" key="2">
    <source>
        <dbReference type="Proteomes" id="UP001432322"/>
    </source>
</evidence>
<dbReference type="EMBL" id="BTSY01000002">
    <property type="protein sequence ID" value="GMT14191.1"/>
    <property type="molecule type" value="Genomic_DNA"/>
</dbReference>